<keyword evidence="5 6" id="KW-0472">Membrane</keyword>
<dbReference type="PANTHER" id="PTHR23506:SF28">
    <property type="entry name" value="MFS-TYPE TRANSPORTER SLC18B1-LIKE PROTEIN"/>
    <property type="match status" value="1"/>
</dbReference>
<comment type="caution">
    <text evidence="7">The sequence shown here is derived from an EMBL/GenBank/DDBJ whole genome shotgun (WGS) entry which is preliminary data.</text>
</comment>
<evidence type="ECO:0000256" key="6">
    <source>
        <dbReference type="SAM" id="Phobius"/>
    </source>
</evidence>
<protein>
    <recommendedName>
        <fullName evidence="9">Major facilitator superfamily (MFS) profile domain-containing protein</fullName>
    </recommendedName>
</protein>
<evidence type="ECO:0008006" key="9">
    <source>
        <dbReference type="Google" id="ProtNLM"/>
    </source>
</evidence>
<keyword evidence="8" id="KW-1185">Reference proteome</keyword>
<feature type="transmembrane region" description="Helical" evidence="6">
    <location>
        <begin position="7"/>
        <end position="27"/>
    </location>
</feature>
<evidence type="ECO:0000256" key="3">
    <source>
        <dbReference type="ARBA" id="ARBA00022692"/>
    </source>
</evidence>
<comment type="subcellular location">
    <subcellularLocation>
        <location evidence="1">Membrane</location>
        <topology evidence="1">Multi-pass membrane protein</topology>
    </subcellularLocation>
</comment>
<name>A0A6A4WIT1_AMPAM</name>
<dbReference type="InterPro" id="IPR011701">
    <property type="entry name" value="MFS"/>
</dbReference>
<dbReference type="GO" id="GO:0016020">
    <property type="term" value="C:membrane"/>
    <property type="evidence" value="ECO:0007669"/>
    <property type="project" value="UniProtKB-SubCell"/>
</dbReference>
<evidence type="ECO:0000313" key="8">
    <source>
        <dbReference type="Proteomes" id="UP000440578"/>
    </source>
</evidence>
<keyword evidence="2" id="KW-0813">Transport</keyword>
<evidence type="ECO:0000313" key="7">
    <source>
        <dbReference type="EMBL" id="KAF0307336.1"/>
    </source>
</evidence>
<sequence length="124" mass="13550">MLLVFLSYADIWLIIASILVAALNWTALDPTMESYMHKTLGIEPAELSLFFLAAFAGYTLSSPLWIRLSDKIDNTFLLLAACLAPTALGVLLIPPSPILGLQPSRLLLGVGMTLREVFQSQSSR</sequence>
<accession>A0A6A4WIT1</accession>
<dbReference type="Proteomes" id="UP000440578">
    <property type="component" value="Unassembled WGS sequence"/>
</dbReference>
<feature type="transmembrane region" description="Helical" evidence="6">
    <location>
        <begin position="75"/>
        <end position="93"/>
    </location>
</feature>
<evidence type="ECO:0000256" key="2">
    <source>
        <dbReference type="ARBA" id="ARBA00022448"/>
    </source>
</evidence>
<gene>
    <name evidence="7" type="ORF">FJT64_021283</name>
</gene>
<dbReference type="InterPro" id="IPR050930">
    <property type="entry name" value="MFS_Vesicular_Transporter"/>
</dbReference>
<dbReference type="GO" id="GO:0022857">
    <property type="term" value="F:transmembrane transporter activity"/>
    <property type="evidence" value="ECO:0007669"/>
    <property type="project" value="InterPro"/>
</dbReference>
<keyword evidence="4 6" id="KW-1133">Transmembrane helix</keyword>
<dbReference type="PANTHER" id="PTHR23506">
    <property type="entry name" value="GH10249P"/>
    <property type="match status" value="1"/>
</dbReference>
<reference evidence="7 8" key="1">
    <citation type="submission" date="2019-07" db="EMBL/GenBank/DDBJ databases">
        <title>Draft genome assembly of a fouling barnacle, Amphibalanus amphitrite (Darwin, 1854): The first reference genome for Thecostraca.</title>
        <authorList>
            <person name="Kim W."/>
        </authorList>
    </citation>
    <scope>NUCLEOTIDE SEQUENCE [LARGE SCALE GENOMIC DNA]</scope>
    <source>
        <strain evidence="7">SNU_AA5</strain>
        <tissue evidence="7">Soma without cirri and trophi</tissue>
    </source>
</reference>
<dbReference type="Gene3D" id="1.20.1250.20">
    <property type="entry name" value="MFS general substrate transporter like domains"/>
    <property type="match status" value="1"/>
</dbReference>
<proteinExistence type="predicted"/>
<dbReference type="Pfam" id="PF07690">
    <property type="entry name" value="MFS_1"/>
    <property type="match status" value="1"/>
</dbReference>
<organism evidence="7 8">
    <name type="scientific">Amphibalanus amphitrite</name>
    <name type="common">Striped barnacle</name>
    <name type="synonym">Balanus amphitrite</name>
    <dbReference type="NCBI Taxonomy" id="1232801"/>
    <lineage>
        <taxon>Eukaryota</taxon>
        <taxon>Metazoa</taxon>
        <taxon>Ecdysozoa</taxon>
        <taxon>Arthropoda</taxon>
        <taxon>Crustacea</taxon>
        <taxon>Multicrustacea</taxon>
        <taxon>Cirripedia</taxon>
        <taxon>Thoracica</taxon>
        <taxon>Thoracicalcarea</taxon>
        <taxon>Balanomorpha</taxon>
        <taxon>Balanoidea</taxon>
        <taxon>Balanidae</taxon>
        <taxon>Amphibalaninae</taxon>
        <taxon>Amphibalanus</taxon>
    </lineage>
</organism>
<evidence type="ECO:0000256" key="4">
    <source>
        <dbReference type="ARBA" id="ARBA00022989"/>
    </source>
</evidence>
<dbReference type="SUPFAM" id="SSF103473">
    <property type="entry name" value="MFS general substrate transporter"/>
    <property type="match status" value="1"/>
</dbReference>
<dbReference type="AlphaFoldDB" id="A0A6A4WIT1"/>
<evidence type="ECO:0000256" key="1">
    <source>
        <dbReference type="ARBA" id="ARBA00004141"/>
    </source>
</evidence>
<dbReference type="EMBL" id="VIIS01000583">
    <property type="protein sequence ID" value="KAF0307336.1"/>
    <property type="molecule type" value="Genomic_DNA"/>
</dbReference>
<feature type="transmembrane region" description="Helical" evidence="6">
    <location>
        <begin position="47"/>
        <end position="68"/>
    </location>
</feature>
<keyword evidence="3 6" id="KW-0812">Transmembrane</keyword>
<dbReference type="InterPro" id="IPR036259">
    <property type="entry name" value="MFS_trans_sf"/>
</dbReference>
<evidence type="ECO:0000256" key="5">
    <source>
        <dbReference type="ARBA" id="ARBA00023136"/>
    </source>
</evidence>